<name>A0ABU1UH37_9MICC</name>
<keyword evidence="6" id="KW-1133">Transmembrane helix</keyword>
<keyword evidence="6" id="KW-0812">Transmembrane</keyword>
<evidence type="ECO:0000256" key="2">
    <source>
        <dbReference type="ARBA" id="ARBA00022723"/>
    </source>
</evidence>
<dbReference type="EMBL" id="JAVDVQ010000024">
    <property type="protein sequence ID" value="MDR7084496.1"/>
    <property type="molecule type" value="Genomic_DNA"/>
</dbReference>
<dbReference type="InterPro" id="IPR024079">
    <property type="entry name" value="MetalloPept_cat_dom_sf"/>
</dbReference>
<evidence type="ECO:0000256" key="1">
    <source>
        <dbReference type="ARBA" id="ARBA00022670"/>
    </source>
</evidence>
<evidence type="ECO:0000313" key="8">
    <source>
        <dbReference type="EMBL" id="MDR7084496.1"/>
    </source>
</evidence>
<evidence type="ECO:0000259" key="7">
    <source>
        <dbReference type="Pfam" id="PF00413"/>
    </source>
</evidence>
<feature type="region of interest" description="Disordered" evidence="5">
    <location>
        <begin position="60"/>
        <end position="100"/>
    </location>
</feature>
<proteinExistence type="predicted"/>
<accession>A0ABU1UH37</accession>
<dbReference type="Proteomes" id="UP001252243">
    <property type="component" value="Unassembled WGS sequence"/>
</dbReference>
<keyword evidence="6" id="KW-0472">Membrane</keyword>
<keyword evidence="2" id="KW-0479">Metal-binding</keyword>
<keyword evidence="4" id="KW-0862">Zinc</keyword>
<feature type="domain" description="Peptidase M10 metallopeptidase" evidence="7">
    <location>
        <begin position="222"/>
        <end position="278"/>
    </location>
</feature>
<evidence type="ECO:0000256" key="4">
    <source>
        <dbReference type="ARBA" id="ARBA00022833"/>
    </source>
</evidence>
<evidence type="ECO:0000256" key="5">
    <source>
        <dbReference type="SAM" id="MobiDB-lite"/>
    </source>
</evidence>
<sequence>MDGPEFRDRTPRHSSARTTWRVTRGLAAAAVIAGAAFLAAGYIYGDPRFAGLFEVSRGAGAGTAVPSEPGRPASAQAVRTDTPPAGFEEQDEPLGRPQKPAAASSSYRFLAMNDDGTPVGYSPCRPLHFVVNAALAPEGAARLVEDAIGTISRATGITFVDDGATAEAPSQSRIPYQPAVYGERWAPLLIAWTTPDQAPQLKGPVIGTGGSTHFSFGAGPKSFVTGSLELDAPQIAEDLSRKDGAAYATAVILHELGHVMGLEHVDDPVQLMYPEIGAPDGLAAGDRNGLYELGKAQCRKDL</sequence>
<evidence type="ECO:0000313" key="9">
    <source>
        <dbReference type="Proteomes" id="UP001252243"/>
    </source>
</evidence>
<organism evidence="8 9">
    <name type="scientific">Arthrobacter ginsengisoli</name>
    <dbReference type="NCBI Taxonomy" id="1356565"/>
    <lineage>
        <taxon>Bacteria</taxon>
        <taxon>Bacillati</taxon>
        <taxon>Actinomycetota</taxon>
        <taxon>Actinomycetes</taxon>
        <taxon>Micrococcales</taxon>
        <taxon>Micrococcaceae</taxon>
        <taxon>Arthrobacter</taxon>
    </lineage>
</organism>
<keyword evidence="9" id="KW-1185">Reference proteome</keyword>
<dbReference type="Gene3D" id="3.40.390.10">
    <property type="entry name" value="Collagenase (Catalytic Domain)"/>
    <property type="match status" value="1"/>
</dbReference>
<dbReference type="RefSeq" id="WP_310060989.1">
    <property type="nucleotide sequence ID" value="NZ_JAVDVQ010000024.1"/>
</dbReference>
<evidence type="ECO:0000256" key="3">
    <source>
        <dbReference type="ARBA" id="ARBA00022801"/>
    </source>
</evidence>
<keyword evidence="1" id="KW-0645">Protease</keyword>
<feature type="transmembrane region" description="Helical" evidence="6">
    <location>
        <begin position="21"/>
        <end position="44"/>
    </location>
</feature>
<dbReference type="SUPFAM" id="SSF55486">
    <property type="entry name" value="Metalloproteases ('zincins'), catalytic domain"/>
    <property type="match status" value="1"/>
</dbReference>
<dbReference type="InterPro" id="IPR001818">
    <property type="entry name" value="Pept_M10_metallopeptidase"/>
</dbReference>
<dbReference type="Pfam" id="PF00413">
    <property type="entry name" value="Peptidase_M10"/>
    <property type="match status" value="1"/>
</dbReference>
<gene>
    <name evidence="8" type="ORF">J2X01_003807</name>
</gene>
<keyword evidence="3" id="KW-0378">Hydrolase</keyword>
<reference evidence="8 9" key="1">
    <citation type="submission" date="2023-07" db="EMBL/GenBank/DDBJ databases">
        <title>Sorghum-associated microbial communities from plants grown in Nebraska, USA.</title>
        <authorList>
            <person name="Schachtman D."/>
        </authorList>
    </citation>
    <scope>NUCLEOTIDE SEQUENCE [LARGE SCALE GENOMIC DNA]</scope>
    <source>
        <strain evidence="8 9">BE167</strain>
    </source>
</reference>
<evidence type="ECO:0000256" key="6">
    <source>
        <dbReference type="SAM" id="Phobius"/>
    </source>
</evidence>
<comment type="caution">
    <text evidence="8">The sequence shown here is derived from an EMBL/GenBank/DDBJ whole genome shotgun (WGS) entry which is preliminary data.</text>
</comment>
<protein>
    <recommendedName>
        <fullName evidence="7">Peptidase M10 metallopeptidase domain-containing protein</fullName>
    </recommendedName>
</protein>